<feature type="non-terminal residue" evidence="1">
    <location>
        <position position="107"/>
    </location>
</feature>
<dbReference type="EMBL" id="KZ301998">
    <property type="protein sequence ID" value="PFH50743.1"/>
    <property type="molecule type" value="Genomic_DNA"/>
</dbReference>
<protein>
    <submittedName>
        <fullName evidence="1">Uncharacterized protein</fullName>
    </submittedName>
</protein>
<sequence>MFLFKFRRREDPWEVVDSKVVDPIPMFDDEDDIDIDVISDVDMVGTYVFDVKKWGGSVEVPKALMFARQQLLQYIPKKGYNILLQEGWCVTVFRRCKQHRVEVRYVG</sequence>
<accession>A0A2A9NSV5</accession>
<name>A0A2A9NSV5_9AGAR</name>
<dbReference type="OrthoDB" id="3349961at2759"/>
<gene>
    <name evidence="1" type="ORF">AMATHDRAFT_60585</name>
</gene>
<evidence type="ECO:0000313" key="1">
    <source>
        <dbReference type="EMBL" id="PFH50743.1"/>
    </source>
</evidence>
<reference evidence="1 2" key="1">
    <citation type="submission" date="2014-02" db="EMBL/GenBank/DDBJ databases">
        <title>Transposable element dynamics among asymbiotic and ectomycorrhizal Amanita fungi.</title>
        <authorList>
            <consortium name="DOE Joint Genome Institute"/>
            <person name="Hess J."/>
            <person name="Skrede I."/>
            <person name="Wolfe B."/>
            <person name="LaButti K."/>
            <person name="Ohm R.A."/>
            <person name="Grigoriev I.V."/>
            <person name="Pringle A."/>
        </authorList>
    </citation>
    <scope>NUCLEOTIDE SEQUENCE [LARGE SCALE GENOMIC DNA]</scope>
    <source>
        <strain evidence="1 2">SKay4041</strain>
    </source>
</reference>
<keyword evidence="2" id="KW-1185">Reference proteome</keyword>
<dbReference type="Proteomes" id="UP000242287">
    <property type="component" value="Unassembled WGS sequence"/>
</dbReference>
<evidence type="ECO:0000313" key="2">
    <source>
        <dbReference type="Proteomes" id="UP000242287"/>
    </source>
</evidence>
<proteinExistence type="predicted"/>
<dbReference type="AlphaFoldDB" id="A0A2A9NSV5"/>
<organism evidence="1 2">
    <name type="scientific">Amanita thiersii Skay4041</name>
    <dbReference type="NCBI Taxonomy" id="703135"/>
    <lineage>
        <taxon>Eukaryota</taxon>
        <taxon>Fungi</taxon>
        <taxon>Dikarya</taxon>
        <taxon>Basidiomycota</taxon>
        <taxon>Agaricomycotina</taxon>
        <taxon>Agaricomycetes</taxon>
        <taxon>Agaricomycetidae</taxon>
        <taxon>Agaricales</taxon>
        <taxon>Pluteineae</taxon>
        <taxon>Amanitaceae</taxon>
        <taxon>Amanita</taxon>
    </lineage>
</organism>